<dbReference type="PANTHER" id="PTHR11439:SF495">
    <property type="entry name" value="REVERSE TRANSCRIPTASE, RNA-DEPENDENT DNA POLYMERASE-RELATED"/>
    <property type="match status" value="1"/>
</dbReference>
<dbReference type="EMBL" id="BKCJ010000734">
    <property type="protein sequence ID" value="GEU35810.1"/>
    <property type="molecule type" value="Genomic_DNA"/>
</dbReference>
<evidence type="ECO:0000256" key="1">
    <source>
        <dbReference type="SAM" id="Coils"/>
    </source>
</evidence>
<organism evidence="4">
    <name type="scientific">Tanacetum cinerariifolium</name>
    <name type="common">Dalmatian daisy</name>
    <name type="synonym">Chrysanthemum cinerariifolium</name>
    <dbReference type="NCBI Taxonomy" id="118510"/>
    <lineage>
        <taxon>Eukaryota</taxon>
        <taxon>Viridiplantae</taxon>
        <taxon>Streptophyta</taxon>
        <taxon>Embryophyta</taxon>
        <taxon>Tracheophyta</taxon>
        <taxon>Spermatophyta</taxon>
        <taxon>Magnoliopsida</taxon>
        <taxon>eudicotyledons</taxon>
        <taxon>Gunneridae</taxon>
        <taxon>Pentapetalae</taxon>
        <taxon>asterids</taxon>
        <taxon>campanulids</taxon>
        <taxon>Asterales</taxon>
        <taxon>Asteraceae</taxon>
        <taxon>Asteroideae</taxon>
        <taxon>Anthemideae</taxon>
        <taxon>Anthemidinae</taxon>
        <taxon>Tanacetum</taxon>
    </lineage>
</organism>
<accession>A0A6L2JGE7</accession>
<feature type="compositionally biased region" description="Polar residues" evidence="2">
    <location>
        <begin position="1241"/>
        <end position="1255"/>
    </location>
</feature>
<keyword evidence="1" id="KW-0175">Coiled coil</keyword>
<dbReference type="Gene3D" id="3.30.420.10">
    <property type="entry name" value="Ribonuclease H-like superfamily/Ribonuclease H"/>
    <property type="match status" value="1"/>
</dbReference>
<reference evidence="4" key="1">
    <citation type="journal article" date="2019" name="Sci. Rep.">
        <title>Draft genome of Tanacetum cinerariifolium, the natural source of mosquito coil.</title>
        <authorList>
            <person name="Yamashiro T."/>
            <person name="Shiraishi A."/>
            <person name="Satake H."/>
            <person name="Nakayama K."/>
        </authorList>
    </citation>
    <scope>NUCLEOTIDE SEQUENCE</scope>
</reference>
<dbReference type="InterPro" id="IPR000477">
    <property type="entry name" value="RT_dom"/>
</dbReference>
<dbReference type="InterPro" id="IPR036397">
    <property type="entry name" value="RNaseH_sf"/>
</dbReference>
<feature type="coiled-coil region" evidence="1">
    <location>
        <begin position="627"/>
        <end position="654"/>
    </location>
</feature>
<feature type="domain" description="Reverse transcriptase" evidence="3">
    <location>
        <begin position="1123"/>
        <end position="1194"/>
    </location>
</feature>
<feature type="region of interest" description="Disordered" evidence="2">
    <location>
        <begin position="902"/>
        <end position="931"/>
    </location>
</feature>
<sequence>MSAIILVRLGELMGYFGGIQVARKKVKKAFENTDSSSRVELIPSKIKTHKVAKALSDPTWVEAMQEDLLQFKLQKVWILVDLPKGKKALGIKWIFRNKKDERGIVIKNKARIEEEVYVYQPLGFEDPNHPDKVYVDDIIFGFTKKELCTEFERLMKDNLQINSMRELTFFIGLQVKQKEDGIFINQDKYVTEVLRKFSFSYVKSANSPVDMEKTLVKDAAGDDVDVHLYRSMIGSLMYLTTSRLDIMYAVCVCVRFQVTPKVSHLHVVKRNFRYLKGHLKLGLWYPKDSSFELVAYTNSDYAGASLDRKSTILEFAAGLSRGNEEFSTKKVLSEPNWRLSVPRMQIDIMANQMLDYGYNLMHTMIYIDNNSTICIIENPVYHSKTKHIEIRHHFIRDCNAKKLIQMIKIHTDNNLADLLKPTESKGFEQIIDFLNANPIKYALTVNPTIYTLCIEQFWATSKVKNVNGEAQIQALVDKKKVIIIEASIRRDLRFEDEGGVDCLSNEVIFEQLTLMRYKKLSQKLTFYKAFFSPQWKFLIHTFLQCLSAKTTAWNEFSSIMSSAIICLATNKKINISKYIFDNMVKHLDGGVKFLMYPRFVQVFLDNQVEGMDRHHVILVISSHTKKVLDLEEAKTAQAKEIASLKKRVKKLEHKRKSRTSWLKRLRMVGSARRVESSTEASLGDQEDASKQGMMIDNIDQDVEITLVDDTQGRMNKDDMFGVNDLDGDEVVVDISTSNKVEQSVKVVEKEVSTVDLVTTAESFVPMDIELVKGNEKTAEGSKKAEVGNSKRAASNLEQEDATRQRIEEENEFAELKRYLEIILEYDDDQEGKHKQNFKKRRISKLAEAVKEARSIHAPHKNSQRNFRFRKREVQSFATNDDSAREAEAYQILKAVTLNKGAQTEQRKGTAQGGKKGRNLWEGQSISHPNDEDEGIKGLMIIEAEIVGHCIHCMYVDHRSASEILYEHCYNRLCLEIKNQLVPATTLLIRFSGEIIWLIGQIQLLVRIGDEEHFASAWMNFMVVRSPSSYNGIIGRPGVRKLQAVSLTAHGMLKLPVERGVITLKSSMLVPLECALVSRPEETLLATKSILKERVKVAINPKYPEQAIIIGFTLTEGGRNKLETYQRLVDKAFHKQIGRNLKVYVDDLVIKSRAEDEIVRDIEETFKTLREINIKLNLKKRTFRVEEGMFLGYKVNTNGLKVCPDKVDAVLSIPSLKCLKDVQKLNGKLTSLNRIGRGVQANETANSEASDADNTNGKGGTYRLFSGSQRNNTSRLHSRTNRRGLFGYSDGSERRTPEPWILFTDGSSCTDGFGAGLILTNLEGMKFTYALRFRFDPINNEAKYEALIARLRIAEQMCVKNLQENVDS</sequence>
<feature type="compositionally biased region" description="Basic and acidic residues" evidence="2">
    <location>
        <begin position="775"/>
        <end position="785"/>
    </location>
</feature>
<dbReference type="Pfam" id="PF00078">
    <property type="entry name" value="RVT_1"/>
    <property type="match status" value="1"/>
</dbReference>
<dbReference type="SUPFAM" id="SSF56672">
    <property type="entry name" value="DNA/RNA polymerases"/>
    <property type="match status" value="1"/>
</dbReference>
<evidence type="ECO:0000256" key="2">
    <source>
        <dbReference type="SAM" id="MobiDB-lite"/>
    </source>
</evidence>
<protein>
    <recommendedName>
        <fullName evidence="3">Reverse transcriptase domain-containing protein</fullName>
    </recommendedName>
</protein>
<dbReference type="CDD" id="cd09272">
    <property type="entry name" value="RNase_HI_RT_Ty1"/>
    <property type="match status" value="1"/>
</dbReference>
<feature type="region of interest" description="Disordered" evidence="2">
    <location>
        <begin position="775"/>
        <end position="802"/>
    </location>
</feature>
<gene>
    <name evidence="4" type="ORF">Tci_007788</name>
</gene>
<evidence type="ECO:0000259" key="3">
    <source>
        <dbReference type="Pfam" id="PF00078"/>
    </source>
</evidence>
<dbReference type="InterPro" id="IPR043502">
    <property type="entry name" value="DNA/RNA_pol_sf"/>
</dbReference>
<proteinExistence type="predicted"/>
<dbReference type="Gene3D" id="3.30.70.270">
    <property type="match status" value="1"/>
</dbReference>
<dbReference type="InterPro" id="IPR043128">
    <property type="entry name" value="Rev_trsase/Diguanyl_cyclase"/>
</dbReference>
<dbReference type="GO" id="GO:0003676">
    <property type="term" value="F:nucleic acid binding"/>
    <property type="evidence" value="ECO:0007669"/>
    <property type="project" value="InterPro"/>
</dbReference>
<name>A0A6L2JGE7_TANCI</name>
<feature type="compositionally biased region" description="Polar residues" evidence="2">
    <location>
        <begin position="1265"/>
        <end position="1274"/>
    </location>
</feature>
<feature type="region of interest" description="Disordered" evidence="2">
    <location>
        <begin position="1241"/>
        <end position="1274"/>
    </location>
</feature>
<comment type="caution">
    <text evidence="4">The sequence shown here is derived from an EMBL/GenBank/DDBJ whole genome shotgun (WGS) entry which is preliminary data.</text>
</comment>
<dbReference type="PANTHER" id="PTHR11439">
    <property type="entry name" value="GAG-POL-RELATED RETROTRANSPOSON"/>
    <property type="match status" value="1"/>
</dbReference>
<evidence type="ECO:0000313" key="4">
    <source>
        <dbReference type="EMBL" id="GEU35810.1"/>
    </source>
</evidence>